<sequence length="140" mass="14804">MKSGIIAVVLAGIVVIGGITYAFQRTEDRPVDEVVAVATKTRGASEVVNVDDLAKKPEDFKGEFVLHGAVAGVSKTDGVFAVVDSREFESCGVLTCALNTIPVRFDGELPEAKTIVEITGRVMRGENGLIINAESVKAIK</sequence>
<dbReference type="EMBL" id="UOGI01000388">
    <property type="protein sequence ID" value="VAX34767.1"/>
    <property type="molecule type" value="Genomic_DNA"/>
</dbReference>
<dbReference type="AlphaFoldDB" id="A0A3B1DZZ9"/>
<accession>A0A3B1DZZ9</accession>
<reference evidence="1" key="1">
    <citation type="submission" date="2018-06" db="EMBL/GenBank/DDBJ databases">
        <authorList>
            <person name="Zhirakovskaya E."/>
        </authorList>
    </citation>
    <scope>NUCLEOTIDE SEQUENCE</scope>
</reference>
<name>A0A3B1DZZ9_9ZZZZ</name>
<protein>
    <submittedName>
        <fullName evidence="1">Uncharacterized protein</fullName>
    </submittedName>
</protein>
<evidence type="ECO:0000313" key="1">
    <source>
        <dbReference type="EMBL" id="VAX34767.1"/>
    </source>
</evidence>
<organism evidence="1">
    <name type="scientific">hydrothermal vent metagenome</name>
    <dbReference type="NCBI Taxonomy" id="652676"/>
    <lineage>
        <taxon>unclassified sequences</taxon>
        <taxon>metagenomes</taxon>
        <taxon>ecological metagenomes</taxon>
    </lineage>
</organism>
<gene>
    <name evidence="1" type="ORF">MNBD_NITROSPIRAE03-646</name>
</gene>
<proteinExistence type="predicted"/>